<feature type="transmembrane region" description="Helical" evidence="1">
    <location>
        <begin position="12"/>
        <end position="31"/>
    </location>
</feature>
<dbReference type="EMBL" id="JAAIUV010000006">
    <property type="protein sequence ID" value="NEX78356.1"/>
    <property type="molecule type" value="Genomic_DNA"/>
</dbReference>
<dbReference type="Proteomes" id="UP000481621">
    <property type="component" value="Unassembled WGS sequence"/>
</dbReference>
<gene>
    <name evidence="2" type="ORF">G4Z05_05535</name>
</gene>
<dbReference type="RefSeq" id="WP_163250843.1">
    <property type="nucleotide sequence ID" value="NZ_JAAIUV010000006.1"/>
</dbReference>
<dbReference type="InterPro" id="IPR014717">
    <property type="entry name" value="Transl_elong_EF1B/ribsomal_bS6"/>
</dbReference>
<accession>A0A6B3TPN2</accession>
<keyword evidence="1" id="KW-0472">Membrane</keyword>
<protein>
    <recommendedName>
        <fullName evidence="4">Pilus assembly protein PilO</fullName>
    </recommendedName>
</protein>
<dbReference type="Gene3D" id="3.30.70.60">
    <property type="match status" value="1"/>
</dbReference>
<name>A0A6B3TPN2_9BACI</name>
<evidence type="ECO:0008006" key="4">
    <source>
        <dbReference type="Google" id="ProtNLM"/>
    </source>
</evidence>
<dbReference type="AlphaFoldDB" id="A0A6B3TPN2"/>
<sequence length="252" mass="29904">MTKWLEQNKNIVLIIILFILLLLVAFYLFMIRPLALEEKNQQQQLNRIKSDFSYYQQSIKSLQPNSFSDEEKELLIGSIPSKPYIEEIIKDLERTELENEVVIENISYNLNENRLSDDEAVGKTEEETRKSGKENWENILSQDVMKKFKEQIEKVEDLPISFVELTIDVNGEAEKVNQFVSQLENLKRIIHVQSYEYKINKEKDNRLEGIVTIRAFYSEKLAEFIDEKMDFELDYEFDPQKVKRYVDPNEQS</sequence>
<keyword evidence="3" id="KW-1185">Reference proteome</keyword>
<reference evidence="2" key="1">
    <citation type="submission" date="2020-02" db="EMBL/GenBank/DDBJ databases">
        <title>Bacillus sedimentmangrovi sp. nov., isolated from sediment of the mangrove ecosystem.</title>
        <authorList>
            <person name="Liu G."/>
        </authorList>
    </citation>
    <scope>NUCLEOTIDE SEQUENCE [LARGE SCALE GENOMIC DNA]</scope>
    <source>
        <strain evidence="2">SgZ-7</strain>
    </source>
</reference>
<evidence type="ECO:0000313" key="2">
    <source>
        <dbReference type="EMBL" id="NEX78356.1"/>
    </source>
</evidence>
<evidence type="ECO:0000256" key="1">
    <source>
        <dbReference type="SAM" id="Phobius"/>
    </source>
</evidence>
<evidence type="ECO:0000313" key="3">
    <source>
        <dbReference type="Proteomes" id="UP000481621"/>
    </source>
</evidence>
<keyword evidence="1" id="KW-1133">Transmembrane helix</keyword>
<keyword evidence="1" id="KW-0812">Transmembrane</keyword>
<proteinExistence type="predicted"/>
<comment type="caution">
    <text evidence="2">The sequence shown here is derived from an EMBL/GenBank/DDBJ whole genome shotgun (WGS) entry which is preliminary data.</text>
</comment>
<organism evidence="2 3">
    <name type="scientific">Neobacillus thermocopriae</name>
    <dbReference type="NCBI Taxonomy" id="1215031"/>
    <lineage>
        <taxon>Bacteria</taxon>
        <taxon>Bacillati</taxon>
        <taxon>Bacillota</taxon>
        <taxon>Bacilli</taxon>
        <taxon>Bacillales</taxon>
        <taxon>Bacillaceae</taxon>
        <taxon>Neobacillus</taxon>
    </lineage>
</organism>